<evidence type="ECO:0000313" key="4">
    <source>
        <dbReference type="Proteomes" id="UP000263013"/>
    </source>
</evidence>
<evidence type="ECO:0000259" key="1">
    <source>
        <dbReference type="Pfam" id="PF13808"/>
    </source>
</evidence>
<name>A0ABM6WL53_9DEIN</name>
<evidence type="ECO:0000313" key="3">
    <source>
        <dbReference type="EMBL" id="AWR87914.1"/>
    </source>
</evidence>
<dbReference type="Pfam" id="PF13808">
    <property type="entry name" value="DDE_Tnp_1_assoc"/>
    <property type="match status" value="1"/>
</dbReference>
<reference evidence="3 4" key="1">
    <citation type="submission" date="2017-05" db="EMBL/GenBank/DDBJ databases">
        <title>Complete genome sequence of Meiothermus taiwanensis WR-220.</title>
        <authorList>
            <person name="Wu W.-L."/>
            <person name="Lo W.-S."/>
            <person name="Kuo C.-H."/>
            <person name="Wu S.-H."/>
        </authorList>
    </citation>
    <scope>NUCLEOTIDE SEQUENCE [LARGE SCALE GENOMIC DNA]</scope>
    <source>
        <strain evidence="3 4">WR-220</strain>
    </source>
</reference>
<sequence>MNPTQIPSPLPYLAEIPDPREYLKTEHEWENLMLISLMALGSGRTNILAIAHWIRDQEKYLLNTLKLRNRFGQRKLPAQATMYRFFWFLDGQLAALQEAMLAWAQDVLRALGREEPLAIATDGKHLRGTRRGRKGEAALVFLSTLVQGLGLSLGSTAVTTSEAKAAEGWLVRMSDLGVDWLITGDAGVMSPTLAQQVVAQKGATSSRSRVTRKTCSS</sequence>
<dbReference type="EMBL" id="CP021130">
    <property type="protein sequence ID" value="AWR85686.1"/>
    <property type="molecule type" value="Genomic_DNA"/>
</dbReference>
<dbReference type="RefSeq" id="WP_245453120.1">
    <property type="nucleotide sequence ID" value="NZ_CP021130.1"/>
</dbReference>
<accession>A0ABM6WL53</accession>
<evidence type="ECO:0000313" key="2">
    <source>
        <dbReference type="EMBL" id="AWR85686.1"/>
    </source>
</evidence>
<dbReference type="EMBL" id="CP021130">
    <property type="protein sequence ID" value="AWR87914.1"/>
    <property type="molecule type" value="Genomic_DNA"/>
</dbReference>
<feature type="domain" description="H repeat-associated protein N-terminal" evidence="1">
    <location>
        <begin position="12"/>
        <end position="104"/>
    </location>
</feature>
<gene>
    <name evidence="2" type="ORF">Mtai_v1c04380</name>
    <name evidence="3" type="ORF">Mtai_v1c26860</name>
</gene>
<protein>
    <recommendedName>
        <fullName evidence="1">H repeat-associated protein N-terminal domain-containing protein</fullName>
    </recommendedName>
</protein>
<keyword evidence="4" id="KW-1185">Reference proteome</keyword>
<proteinExistence type="predicted"/>
<organism evidence="3 4">
    <name type="scientific">Meiothermus taiwanensis WR-220</name>
    <dbReference type="NCBI Taxonomy" id="1339250"/>
    <lineage>
        <taxon>Bacteria</taxon>
        <taxon>Thermotogati</taxon>
        <taxon>Deinococcota</taxon>
        <taxon>Deinococci</taxon>
        <taxon>Thermales</taxon>
        <taxon>Thermaceae</taxon>
        <taxon>Meiothermus</taxon>
    </lineage>
</organism>
<dbReference type="Proteomes" id="UP000263013">
    <property type="component" value="Chromosome"/>
</dbReference>
<dbReference type="InterPro" id="IPR032806">
    <property type="entry name" value="YbfD_N"/>
</dbReference>